<dbReference type="Gene3D" id="1.10.10.10">
    <property type="entry name" value="Winged helix-like DNA-binding domain superfamily/Winged helix DNA-binding domain"/>
    <property type="match status" value="1"/>
</dbReference>
<dbReference type="Gene3D" id="3.40.190.290">
    <property type="match status" value="1"/>
</dbReference>
<keyword evidence="7" id="KW-1185">Reference proteome</keyword>
<keyword evidence="2" id="KW-0805">Transcription regulation</keyword>
<evidence type="ECO:0000256" key="4">
    <source>
        <dbReference type="ARBA" id="ARBA00023163"/>
    </source>
</evidence>
<dbReference type="InterPro" id="IPR000847">
    <property type="entry name" value="LysR_HTH_N"/>
</dbReference>
<dbReference type="Pfam" id="PF00126">
    <property type="entry name" value="HTH_1"/>
    <property type="match status" value="1"/>
</dbReference>
<evidence type="ECO:0000259" key="5">
    <source>
        <dbReference type="PROSITE" id="PS50931"/>
    </source>
</evidence>
<dbReference type="PANTHER" id="PTHR30537:SF5">
    <property type="entry name" value="HTH-TYPE TRANSCRIPTIONAL ACTIVATOR TTDR-RELATED"/>
    <property type="match status" value="1"/>
</dbReference>
<keyword evidence="3" id="KW-0238">DNA-binding</keyword>
<dbReference type="InterPro" id="IPR036390">
    <property type="entry name" value="WH_DNA-bd_sf"/>
</dbReference>
<dbReference type="STRING" id="388408.LAX5112_02121"/>
<evidence type="ECO:0000256" key="3">
    <source>
        <dbReference type="ARBA" id="ARBA00023125"/>
    </source>
</evidence>
<dbReference type="AlphaFoldDB" id="A0A0M7A4V2"/>
<dbReference type="Proteomes" id="UP000053235">
    <property type="component" value="Unassembled WGS sequence"/>
</dbReference>
<feature type="domain" description="HTH lysR-type" evidence="5">
    <location>
        <begin position="1"/>
        <end position="59"/>
    </location>
</feature>
<dbReference type="GO" id="GO:0003677">
    <property type="term" value="F:DNA binding"/>
    <property type="evidence" value="ECO:0007669"/>
    <property type="project" value="UniProtKB-KW"/>
</dbReference>
<keyword evidence="4" id="KW-0804">Transcription</keyword>
<accession>A0A0M7A4V2</accession>
<dbReference type="PROSITE" id="PS50931">
    <property type="entry name" value="HTH_LYSR"/>
    <property type="match status" value="1"/>
</dbReference>
<sequence length="304" mass="33831">MQDLKPIRVFLEVSRLQSFAAASKTLGMTPASVTRVIARLEQDLGHQLLVRTTRKVALTSVGATVAARYQPVVESFDRIQRDLEREMQPHRGRLSINAPMSFGLRMLPSLLESFKLAYPNIDLTVMLTDTLVDVVAEECDLAIRLSEPPRDKSTIWRKICEVPRCAIAAPVFLERAGRPETPDTLTPDMCLSYGSGQEPEAWRFQKGGIKRTILTGPGLHSNNGDFLYAMARSGAGITVLPEFIVADGLRSGEVERVLPDWILPSLWLSLYYPPYEALPPLVATFTDFFEAFLDDRAGFDFSGV</sequence>
<reference evidence="7" key="1">
    <citation type="submission" date="2015-07" db="EMBL/GenBank/DDBJ databases">
        <authorList>
            <person name="Rodrigo-Torres Lidia"/>
            <person name="Arahal R.David."/>
        </authorList>
    </citation>
    <scope>NUCLEOTIDE SEQUENCE [LARGE SCALE GENOMIC DNA]</scope>
    <source>
        <strain evidence="7">CECT 5112</strain>
    </source>
</reference>
<evidence type="ECO:0000256" key="1">
    <source>
        <dbReference type="ARBA" id="ARBA00009437"/>
    </source>
</evidence>
<dbReference type="InterPro" id="IPR036388">
    <property type="entry name" value="WH-like_DNA-bd_sf"/>
</dbReference>
<evidence type="ECO:0000313" key="7">
    <source>
        <dbReference type="Proteomes" id="UP000053235"/>
    </source>
</evidence>
<dbReference type="InterPro" id="IPR058163">
    <property type="entry name" value="LysR-type_TF_proteobact-type"/>
</dbReference>
<dbReference type="Pfam" id="PF03466">
    <property type="entry name" value="LysR_substrate"/>
    <property type="match status" value="1"/>
</dbReference>
<dbReference type="RefSeq" id="WP_055671780.1">
    <property type="nucleotide sequence ID" value="NZ_CXWD01000007.1"/>
</dbReference>
<comment type="similarity">
    <text evidence="1">Belongs to the LysR transcriptional regulatory family.</text>
</comment>
<dbReference type="EMBL" id="CXWD01000007">
    <property type="protein sequence ID" value="CTQ69456.1"/>
    <property type="molecule type" value="Genomic_DNA"/>
</dbReference>
<gene>
    <name evidence="6" type="primary">dmlR_5</name>
    <name evidence="6" type="ORF">LAX5112_02121</name>
</gene>
<dbReference type="SUPFAM" id="SSF46785">
    <property type="entry name" value="Winged helix' DNA-binding domain"/>
    <property type="match status" value="1"/>
</dbReference>
<dbReference type="CDD" id="cd08422">
    <property type="entry name" value="PBP2_CrgA_like"/>
    <property type="match status" value="1"/>
</dbReference>
<dbReference type="SUPFAM" id="SSF53850">
    <property type="entry name" value="Periplasmic binding protein-like II"/>
    <property type="match status" value="1"/>
</dbReference>
<organism evidence="6 7">
    <name type="scientific">Roseibium alexandrii</name>
    <dbReference type="NCBI Taxonomy" id="388408"/>
    <lineage>
        <taxon>Bacteria</taxon>
        <taxon>Pseudomonadati</taxon>
        <taxon>Pseudomonadota</taxon>
        <taxon>Alphaproteobacteria</taxon>
        <taxon>Hyphomicrobiales</taxon>
        <taxon>Stappiaceae</taxon>
        <taxon>Roseibium</taxon>
    </lineage>
</organism>
<dbReference type="GO" id="GO:0003700">
    <property type="term" value="F:DNA-binding transcription factor activity"/>
    <property type="evidence" value="ECO:0007669"/>
    <property type="project" value="InterPro"/>
</dbReference>
<dbReference type="InterPro" id="IPR005119">
    <property type="entry name" value="LysR_subst-bd"/>
</dbReference>
<name>A0A0M7A4V2_9HYPH</name>
<dbReference type="FunFam" id="1.10.10.10:FF:000001">
    <property type="entry name" value="LysR family transcriptional regulator"/>
    <property type="match status" value="1"/>
</dbReference>
<evidence type="ECO:0000256" key="2">
    <source>
        <dbReference type="ARBA" id="ARBA00023015"/>
    </source>
</evidence>
<proteinExistence type="inferred from homology"/>
<protein>
    <submittedName>
        <fullName evidence="6">D-malate degradation protein R</fullName>
    </submittedName>
</protein>
<dbReference type="PANTHER" id="PTHR30537">
    <property type="entry name" value="HTH-TYPE TRANSCRIPTIONAL REGULATOR"/>
    <property type="match status" value="1"/>
</dbReference>
<evidence type="ECO:0000313" key="6">
    <source>
        <dbReference type="EMBL" id="CTQ69456.1"/>
    </source>
</evidence>